<dbReference type="PANTHER" id="PTHR34202:SF1">
    <property type="entry name" value="UPF0548 PROTEIN"/>
    <property type="match status" value="1"/>
</dbReference>
<evidence type="ECO:0000259" key="1">
    <source>
        <dbReference type="Pfam" id="PF09348"/>
    </source>
</evidence>
<dbReference type="EMBL" id="PUHZ01000010">
    <property type="protein sequence ID" value="PQO46236.1"/>
    <property type="molecule type" value="Genomic_DNA"/>
</dbReference>
<dbReference type="InterPro" id="IPR018960">
    <property type="entry name" value="DUF1990"/>
</dbReference>
<dbReference type="OrthoDB" id="120660at2"/>
<evidence type="ECO:0000313" key="3">
    <source>
        <dbReference type="Proteomes" id="UP000237819"/>
    </source>
</evidence>
<dbReference type="Pfam" id="PF09348">
    <property type="entry name" value="DUF1990"/>
    <property type="match status" value="1"/>
</dbReference>
<feature type="domain" description="DUF1990" evidence="1">
    <location>
        <begin position="25"/>
        <end position="182"/>
    </location>
</feature>
<dbReference type="InterPro" id="IPR014457">
    <property type="entry name" value="UCP010260"/>
</dbReference>
<evidence type="ECO:0000313" key="2">
    <source>
        <dbReference type="EMBL" id="PQO46236.1"/>
    </source>
</evidence>
<comment type="caution">
    <text evidence="2">The sequence shown here is derived from an EMBL/GenBank/DDBJ whole genome shotgun (WGS) entry which is preliminary data.</text>
</comment>
<dbReference type="RefSeq" id="WP_105335208.1">
    <property type="nucleotide sequence ID" value="NZ_PUHZ01000010.1"/>
</dbReference>
<name>A0A2S8GP62_9BACT</name>
<organism evidence="2 3">
    <name type="scientific">Blastopirellula marina</name>
    <dbReference type="NCBI Taxonomy" id="124"/>
    <lineage>
        <taxon>Bacteria</taxon>
        <taxon>Pseudomonadati</taxon>
        <taxon>Planctomycetota</taxon>
        <taxon>Planctomycetia</taxon>
        <taxon>Pirellulales</taxon>
        <taxon>Pirellulaceae</taxon>
        <taxon>Blastopirellula</taxon>
    </lineage>
</organism>
<dbReference type="Proteomes" id="UP000237819">
    <property type="component" value="Unassembled WGS sequence"/>
</dbReference>
<gene>
    <name evidence="2" type="ORF">C5Y93_09630</name>
</gene>
<accession>A0A2S8GP62</accession>
<dbReference type="PANTHER" id="PTHR34202">
    <property type="entry name" value="UPF0548 PROTEIN"/>
    <property type="match status" value="1"/>
</dbReference>
<protein>
    <submittedName>
        <fullName evidence="2">DUF1990 domain-containing protein</fullName>
    </submittedName>
</protein>
<dbReference type="AlphaFoldDB" id="A0A2S8GP62"/>
<dbReference type="PIRSF" id="PIRSF010260">
    <property type="entry name" value="UCP010260"/>
    <property type="match status" value="1"/>
</dbReference>
<proteinExistence type="predicted"/>
<reference evidence="2 3" key="1">
    <citation type="submission" date="2018-02" db="EMBL/GenBank/DDBJ databases">
        <title>Comparative genomes isolates from brazilian mangrove.</title>
        <authorList>
            <person name="Araujo J.E."/>
            <person name="Taketani R.G."/>
            <person name="Silva M.C.P."/>
            <person name="Loureco M.V."/>
            <person name="Andreote F.D."/>
        </authorList>
    </citation>
    <scope>NUCLEOTIDE SEQUENCE [LARGE SCALE GENOMIC DNA]</scope>
    <source>
        <strain evidence="2 3">Nap-Phe MGV</strain>
    </source>
</reference>
<sequence length="206" mass="23486">MIHLTLPAADTIEQFLYRQRGESFTYAQQGSTANTPPDGFQIDRTYAKIGHGIEAFRAAKQALETWQQFDLGWVVAQPNETEIRPGNSVCVIGRAAGMYWMNACRIIYVVDETTPNPRFGFAYGTLPAHMEAGEERFLVEMDDAGDVWYEIYAFSRPRRLITWLTYFYMRVLQKRFHRDSAARMKALACGDVSPADDQPVAQLSRL</sequence>